<evidence type="ECO:0000313" key="3">
    <source>
        <dbReference type="EMBL" id="KAF2121015.1"/>
    </source>
</evidence>
<dbReference type="InterPro" id="IPR021139">
    <property type="entry name" value="NYN"/>
</dbReference>
<dbReference type="Pfam" id="PF01936">
    <property type="entry name" value="NYN"/>
    <property type="match status" value="1"/>
</dbReference>
<organism evidence="3 4">
    <name type="scientific">Lophiotrema nucula</name>
    <dbReference type="NCBI Taxonomy" id="690887"/>
    <lineage>
        <taxon>Eukaryota</taxon>
        <taxon>Fungi</taxon>
        <taxon>Dikarya</taxon>
        <taxon>Ascomycota</taxon>
        <taxon>Pezizomycotina</taxon>
        <taxon>Dothideomycetes</taxon>
        <taxon>Pleosporomycetidae</taxon>
        <taxon>Pleosporales</taxon>
        <taxon>Lophiotremataceae</taxon>
        <taxon>Lophiotrema</taxon>
    </lineage>
</organism>
<dbReference type="EMBL" id="ML977313">
    <property type="protein sequence ID" value="KAF2121015.1"/>
    <property type="molecule type" value="Genomic_DNA"/>
</dbReference>
<dbReference type="OrthoDB" id="2311180at2759"/>
<evidence type="ECO:0000256" key="1">
    <source>
        <dbReference type="SAM" id="MobiDB-lite"/>
    </source>
</evidence>
<feature type="region of interest" description="Disordered" evidence="1">
    <location>
        <begin position="90"/>
        <end position="125"/>
    </location>
</feature>
<evidence type="ECO:0000259" key="2">
    <source>
        <dbReference type="Pfam" id="PF01936"/>
    </source>
</evidence>
<feature type="compositionally biased region" description="Polar residues" evidence="1">
    <location>
        <begin position="90"/>
        <end position="101"/>
    </location>
</feature>
<keyword evidence="4" id="KW-1185">Reference proteome</keyword>
<name>A0A6A5ZPC1_9PLEO</name>
<dbReference type="Gene3D" id="3.40.50.1010">
    <property type="entry name" value="5'-nuclease"/>
    <property type="match status" value="1"/>
</dbReference>
<dbReference type="GO" id="GO:0004540">
    <property type="term" value="F:RNA nuclease activity"/>
    <property type="evidence" value="ECO:0007669"/>
    <property type="project" value="InterPro"/>
</dbReference>
<evidence type="ECO:0000313" key="4">
    <source>
        <dbReference type="Proteomes" id="UP000799770"/>
    </source>
</evidence>
<feature type="domain" description="NYN" evidence="2">
    <location>
        <begin position="2"/>
        <end position="66"/>
    </location>
</feature>
<reference evidence="3" key="1">
    <citation type="journal article" date="2020" name="Stud. Mycol.">
        <title>101 Dothideomycetes genomes: a test case for predicting lifestyles and emergence of pathogens.</title>
        <authorList>
            <person name="Haridas S."/>
            <person name="Albert R."/>
            <person name="Binder M."/>
            <person name="Bloem J."/>
            <person name="Labutti K."/>
            <person name="Salamov A."/>
            <person name="Andreopoulos B."/>
            <person name="Baker S."/>
            <person name="Barry K."/>
            <person name="Bills G."/>
            <person name="Bluhm B."/>
            <person name="Cannon C."/>
            <person name="Castanera R."/>
            <person name="Culley D."/>
            <person name="Daum C."/>
            <person name="Ezra D."/>
            <person name="Gonzalez J."/>
            <person name="Henrissat B."/>
            <person name="Kuo A."/>
            <person name="Liang C."/>
            <person name="Lipzen A."/>
            <person name="Lutzoni F."/>
            <person name="Magnuson J."/>
            <person name="Mondo S."/>
            <person name="Nolan M."/>
            <person name="Ohm R."/>
            <person name="Pangilinan J."/>
            <person name="Park H.-J."/>
            <person name="Ramirez L."/>
            <person name="Alfaro M."/>
            <person name="Sun H."/>
            <person name="Tritt A."/>
            <person name="Yoshinaga Y."/>
            <person name="Zwiers L.-H."/>
            <person name="Turgeon B."/>
            <person name="Goodwin S."/>
            <person name="Spatafora J."/>
            <person name="Crous P."/>
            <person name="Grigoriev I."/>
        </authorList>
    </citation>
    <scope>NUCLEOTIDE SEQUENCE</scope>
    <source>
        <strain evidence="3">CBS 627.86</strain>
    </source>
</reference>
<dbReference type="AlphaFoldDB" id="A0A6A5ZPC1"/>
<sequence>MQIGVDAFEQATEGSTKSESEFIIVSGDADLLPAVKKITMRNFRVHIWSWKHALARAFVLSNDELIKTHELDPYKQHFGFYDERGLSGGQSIPITSPQTNQGGTGKRISRLEDSPASPKRPRHLRSLSTTRPCKWGIYCKNILKCTFAHGLEATEYFQGHNRGKPLRRYALCNRRDNPSHSWQRATCWYAHD</sequence>
<accession>A0A6A5ZPC1</accession>
<dbReference type="Proteomes" id="UP000799770">
    <property type="component" value="Unassembled WGS sequence"/>
</dbReference>
<protein>
    <recommendedName>
        <fullName evidence="2">NYN domain-containing protein</fullName>
    </recommendedName>
</protein>
<gene>
    <name evidence="3" type="ORF">BDV96DRAFT_641652</name>
</gene>
<proteinExistence type="predicted"/>